<dbReference type="Proteomes" id="UP000286211">
    <property type="component" value="Unassembled WGS sequence"/>
</dbReference>
<evidence type="ECO:0000256" key="1">
    <source>
        <dbReference type="ARBA" id="ARBA00009990"/>
    </source>
</evidence>
<gene>
    <name evidence="7" type="ORF">DW079_10005</name>
    <name evidence="6" type="ORF">DW250_15810</name>
    <name evidence="5" type="ORF">DWV53_11275</name>
</gene>
<evidence type="ECO:0000313" key="5">
    <source>
        <dbReference type="EMBL" id="RGW77206.1"/>
    </source>
</evidence>
<dbReference type="GO" id="GO:0051082">
    <property type="term" value="F:unfolded protein binding"/>
    <property type="evidence" value="ECO:0007669"/>
    <property type="project" value="InterPro"/>
</dbReference>
<evidence type="ECO:0000313" key="8">
    <source>
        <dbReference type="Proteomes" id="UP000285776"/>
    </source>
</evidence>
<protein>
    <recommendedName>
        <fullName evidence="11">Preprotein translocase subunit SecB</fullName>
    </recommendedName>
</protein>
<sequence>MMDNIKDKQSGFNVESILLTESSFTRKGKINFSESEQEVSFETGVGSRDNTVNVKLTTTVTNKLKDEEQYKIVVSFVGVFKRTGNSQILDNEQFGRINGAAIIFPFVREHIANIALKAGLGSVILPPVNFTKINRKD</sequence>
<evidence type="ECO:0000256" key="3">
    <source>
        <dbReference type="ARBA" id="ARBA00022927"/>
    </source>
</evidence>
<dbReference type="EMBL" id="QSAV01000038">
    <property type="protein sequence ID" value="RGW77206.1"/>
    <property type="molecule type" value="Genomic_DNA"/>
</dbReference>
<dbReference type="EMBL" id="QRNB01000050">
    <property type="protein sequence ID" value="RHK09606.1"/>
    <property type="molecule type" value="Genomic_DNA"/>
</dbReference>
<comment type="caution">
    <text evidence="7">The sequence shown here is derived from an EMBL/GenBank/DDBJ whole genome shotgun (WGS) entry which is preliminary data.</text>
</comment>
<dbReference type="SUPFAM" id="SSF54611">
    <property type="entry name" value="SecB-like"/>
    <property type="match status" value="1"/>
</dbReference>
<dbReference type="Proteomes" id="UP000285776">
    <property type="component" value="Unassembled WGS sequence"/>
</dbReference>
<keyword evidence="4" id="KW-0811">Translocation</keyword>
<dbReference type="Proteomes" id="UP000286501">
    <property type="component" value="Unassembled WGS sequence"/>
</dbReference>
<dbReference type="InterPro" id="IPR035958">
    <property type="entry name" value="SecB-like_sf"/>
</dbReference>
<dbReference type="RefSeq" id="WP_118153922.1">
    <property type="nucleotide sequence ID" value="NZ_QRIE01000125.1"/>
</dbReference>
<evidence type="ECO:0000256" key="4">
    <source>
        <dbReference type="ARBA" id="ARBA00023010"/>
    </source>
</evidence>
<dbReference type="PANTHER" id="PTHR36918:SF1">
    <property type="entry name" value="PROTEIN-EXPORT PROTEIN SECB"/>
    <property type="match status" value="1"/>
</dbReference>
<evidence type="ECO:0000313" key="9">
    <source>
        <dbReference type="Proteomes" id="UP000286211"/>
    </source>
</evidence>
<accession>A0A3R6AS97</accession>
<proteinExistence type="inferred from homology"/>
<comment type="similarity">
    <text evidence="1">Belongs to the SecB family.</text>
</comment>
<dbReference type="EMBL" id="QRIN01000129">
    <property type="protein sequence ID" value="RHG60713.1"/>
    <property type="molecule type" value="Genomic_DNA"/>
</dbReference>
<dbReference type="GO" id="GO:0015031">
    <property type="term" value="P:protein transport"/>
    <property type="evidence" value="ECO:0007669"/>
    <property type="project" value="UniProtKB-KW"/>
</dbReference>
<dbReference type="PANTHER" id="PTHR36918">
    <property type="match status" value="1"/>
</dbReference>
<reference evidence="8 9" key="1">
    <citation type="submission" date="2018-08" db="EMBL/GenBank/DDBJ databases">
        <title>A genome reference for cultivated species of the human gut microbiota.</title>
        <authorList>
            <person name="Zou Y."/>
            <person name="Xue W."/>
            <person name="Luo G."/>
        </authorList>
    </citation>
    <scope>NUCLEOTIDE SEQUENCE [LARGE SCALE GENOMIC DNA]</scope>
    <source>
        <strain evidence="5 8">AF10-17</strain>
        <strain evidence="7 9">AF46-2NS</strain>
        <strain evidence="6 10">AM22-1</strain>
    </source>
</reference>
<evidence type="ECO:0000313" key="7">
    <source>
        <dbReference type="EMBL" id="RHK09606.1"/>
    </source>
</evidence>
<dbReference type="InterPro" id="IPR003708">
    <property type="entry name" value="SecB"/>
</dbReference>
<evidence type="ECO:0000256" key="2">
    <source>
        <dbReference type="ARBA" id="ARBA00022448"/>
    </source>
</evidence>
<dbReference type="Pfam" id="PF02556">
    <property type="entry name" value="SecB"/>
    <property type="match status" value="1"/>
</dbReference>
<dbReference type="GO" id="GO:0051262">
    <property type="term" value="P:protein tetramerization"/>
    <property type="evidence" value="ECO:0007669"/>
    <property type="project" value="InterPro"/>
</dbReference>
<dbReference type="AlphaFoldDB" id="A0A3R6AS97"/>
<evidence type="ECO:0008006" key="11">
    <source>
        <dbReference type="Google" id="ProtNLM"/>
    </source>
</evidence>
<keyword evidence="2" id="KW-0813">Transport</keyword>
<organism evidence="7 9">
    <name type="scientific">Segatella copri</name>
    <dbReference type="NCBI Taxonomy" id="165179"/>
    <lineage>
        <taxon>Bacteria</taxon>
        <taxon>Pseudomonadati</taxon>
        <taxon>Bacteroidota</taxon>
        <taxon>Bacteroidia</taxon>
        <taxon>Bacteroidales</taxon>
        <taxon>Prevotellaceae</taxon>
        <taxon>Segatella</taxon>
    </lineage>
</organism>
<name>A0A3R6AS97_9BACT</name>
<evidence type="ECO:0000313" key="6">
    <source>
        <dbReference type="EMBL" id="RHG60713.1"/>
    </source>
</evidence>
<evidence type="ECO:0000313" key="10">
    <source>
        <dbReference type="Proteomes" id="UP000286501"/>
    </source>
</evidence>
<keyword evidence="3" id="KW-0653">Protein transport</keyword>
<dbReference type="Gene3D" id="3.10.420.10">
    <property type="entry name" value="SecB-like"/>
    <property type="match status" value="1"/>
</dbReference>